<comment type="similarity">
    <text evidence="1">Belongs to the CinA family.</text>
</comment>
<dbReference type="EMBL" id="JBAKBA010000016">
    <property type="protein sequence ID" value="MEL0659186.1"/>
    <property type="molecule type" value="Genomic_DNA"/>
</dbReference>
<dbReference type="InterPro" id="IPR008136">
    <property type="entry name" value="CinA_C"/>
</dbReference>
<dbReference type="SMART" id="SM00852">
    <property type="entry name" value="MoCF_biosynth"/>
    <property type="match status" value="1"/>
</dbReference>
<accession>A0ABU9HBM2</accession>
<protein>
    <recommendedName>
        <fullName evidence="1">CinA-like protein</fullName>
    </recommendedName>
</protein>
<reference evidence="3 4" key="1">
    <citation type="submission" date="2024-02" db="EMBL/GenBank/DDBJ databases">
        <title>Bacteria isolated from the canopy kelp, Nereocystis luetkeana.</title>
        <authorList>
            <person name="Pfister C.A."/>
            <person name="Younker I.T."/>
            <person name="Light S.H."/>
        </authorList>
    </citation>
    <scope>NUCLEOTIDE SEQUENCE [LARGE SCALE GENOMIC DNA]</scope>
    <source>
        <strain evidence="3 4">TI.2.07</strain>
    </source>
</reference>
<evidence type="ECO:0000313" key="4">
    <source>
        <dbReference type="Proteomes" id="UP001366060"/>
    </source>
</evidence>
<dbReference type="InterPro" id="IPR036653">
    <property type="entry name" value="CinA-like_C"/>
</dbReference>
<name>A0ABU9HBM2_9GAMM</name>
<dbReference type="PANTHER" id="PTHR13939:SF0">
    <property type="entry name" value="NMN AMIDOHYDROLASE-LIKE PROTEIN YFAY"/>
    <property type="match status" value="1"/>
</dbReference>
<dbReference type="InterPro" id="IPR036425">
    <property type="entry name" value="MoaB/Mog-like_dom_sf"/>
</dbReference>
<dbReference type="CDD" id="cd00885">
    <property type="entry name" value="cinA"/>
    <property type="match status" value="1"/>
</dbReference>
<gene>
    <name evidence="3" type="ORF">V6255_08540</name>
</gene>
<evidence type="ECO:0000259" key="2">
    <source>
        <dbReference type="SMART" id="SM00852"/>
    </source>
</evidence>
<proteinExistence type="inferred from homology"/>
<dbReference type="SUPFAM" id="SSF53218">
    <property type="entry name" value="Molybdenum cofactor biosynthesis proteins"/>
    <property type="match status" value="1"/>
</dbReference>
<feature type="domain" description="MoaB/Mog" evidence="2">
    <location>
        <begin position="4"/>
        <end position="171"/>
    </location>
</feature>
<dbReference type="Gene3D" id="3.90.950.20">
    <property type="entry name" value="CinA-like"/>
    <property type="match status" value="1"/>
</dbReference>
<dbReference type="NCBIfam" id="TIGR00199">
    <property type="entry name" value="PncC_domain"/>
    <property type="match status" value="1"/>
</dbReference>
<dbReference type="InterPro" id="IPR050101">
    <property type="entry name" value="CinA"/>
</dbReference>
<dbReference type="SUPFAM" id="SSF142433">
    <property type="entry name" value="CinA-like"/>
    <property type="match status" value="1"/>
</dbReference>
<dbReference type="RefSeq" id="WP_341627762.1">
    <property type="nucleotide sequence ID" value="NZ_JBAKBA010000016.1"/>
</dbReference>
<sequence length="442" mass="48374">MKLEMICTGEEVLAGQIVDTNAAWLGNQLMDNGFEMHRRTTVGDRLTDLVDVFQERSTFADIILVNGGLGPTADDLSAQAMADAMGVELEENLAWRETLVLWAKERNVELNPKNLKQALLPKGAIVVDNPVGTACGFRVKLNRSWFFFTPGVPHEYKKMVIEQFIPFVKSQTNLQTKVEVTKLLSLGIGESDMAGRLEKLTWPEGITLGYRSYMPYLELKLIARDVSKEEQDKAILQATKVLGDGIVARNKGTLAAEIHELLTQREKTLTIAESLTGGEICSQLVAFSGSSHYLKHAIVAYCNEAKVALLDVSEQTILDQSEVSLACVAQMAAGAACTYSKVAESDFSIATSGIAGPAGGTVDNPVGTVVIAVKTGDQVVCQKIKFSAKRSRNHIRDLTTAIAFDMLRRAILGLSPIADYSYIERIESMVYSMKECRDLVTK</sequence>
<dbReference type="HAMAP" id="MF_00226_B">
    <property type="entry name" value="CinA_B"/>
    <property type="match status" value="1"/>
</dbReference>
<dbReference type="InterPro" id="IPR001453">
    <property type="entry name" value="MoaB/Mog_dom"/>
</dbReference>
<dbReference type="Pfam" id="PF00994">
    <property type="entry name" value="MoCF_biosynth"/>
    <property type="match status" value="1"/>
</dbReference>
<dbReference type="NCBIfam" id="TIGR00200">
    <property type="entry name" value="cinA_nterm"/>
    <property type="match status" value="1"/>
</dbReference>
<dbReference type="Proteomes" id="UP001366060">
    <property type="component" value="Unassembled WGS sequence"/>
</dbReference>
<dbReference type="Gene3D" id="3.40.980.10">
    <property type="entry name" value="MoaB/Mog-like domain"/>
    <property type="match status" value="1"/>
</dbReference>
<evidence type="ECO:0000256" key="1">
    <source>
        <dbReference type="HAMAP-Rule" id="MF_00226"/>
    </source>
</evidence>
<comment type="caution">
    <text evidence="3">The sequence shown here is derived from an EMBL/GenBank/DDBJ whole genome shotgun (WGS) entry which is preliminary data.</text>
</comment>
<evidence type="ECO:0000313" key="3">
    <source>
        <dbReference type="EMBL" id="MEL0659186.1"/>
    </source>
</evidence>
<keyword evidence="4" id="KW-1185">Reference proteome</keyword>
<dbReference type="PIRSF" id="PIRSF006728">
    <property type="entry name" value="CinA"/>
    <property type="match status" value="1"/>
</dbReference>
<dbReference type="Pfam" id="PF02464">
    <property type="entry name" value="CinA"/>
    <property type="match status" value="1"/>
</dbReference>
<organism evidence="3 4">
    <name type="scientific">Psychromonas arctica</name>
    <dbReference type="NCBI Taxonomy" id="168275"/>
    <lineage>
        <taxon>Bacteria</taxon>
        <taxon>Pseudomonadati</taxon>
        <taxon>Pseudomonadota</taxon>
        <taxon>Gammaproteobacteria</taxon>
        <taxon>Alteromonadales</taxon>
        <taxon>Psychromonadaceae</taxon>
        <taxon>Psychromonas</taxon>
    </lineage>
</organism>
<dbReference type="InterPro" id="IPR008135">
    <property type="entry name" value="Competence-induced_CinA"/>
</dbReference>
<dbReference type="PANTHER" id="PTHR13939">
    <property type="entry name" value="NICOTINAMIDE-NUCLEOTIDE AMIDOHYDROLASE PNCC"/>
    <property type="match status" value="1"/>
</dbReference>